<evidence type="ECO:0000313" key="1">
    <source>
        <dbReference type="EMBL" id="SKB97563.1"/>
    </source>
</evidence>
<protein>
    <submittedName>
        <fullName evidence="1">Uncharacterized protein</fullName>
    </submittedName>
</protein>
<name>A0A1T5FN31_9SPHN</name>
<accession>A0A1T5FN31</accession>
<organism evidence="1 2">
    <name type="scientific">Sphingopyxis flava</name>
    <dbReference type="NCBI Taxonomy" id="1507287"/>
    <lineage>
        <taxon>Bacteria</taxon>
        <taxon>Pseudomonadati</taxon>
        <taxon>Pseudomonadota</taxon>
        <taxon>Alphaproteobacteria</taxon>
        <taxon>Sphingomonadales</taxon>
        <taxon>Sphingomonadaceae</taxon>
        <taxon>Sphingopyxis</taxon>
    </lineage>
</organism>
<sequence>MSSIGTYQERRSAVPAERHIVAGTVSRAGFRVTVV</sequence>
<gene>
    <name evidence="1" type="ORF">SAMN06295937_104018</name>
</gene>
<dbReference type="Proteomes" id="UP000190044">
    <property type="component" value="Unassembled WGS sequence"/>
</dbReference>
<dbReference type="AlphaFoldDB" id="A0A1T5FN31"/>
<dbReference type="EMBL" id="FUYP01000040">
    <property type="protein sequence ID" value="SKB97563.1"/>
    <property type="molecule type" value="Genomic_DNA"/>
</dbReference>
<keyword evidence="2" id="KW-1185">Reference proteome</keyword>
<evidence type="ECO:0000313" key="2">
    <source>
        <dbReference type="Proteomes" id="UP000190044"/>
    </source>
</evidence>
<proteinExistence type="predicted"/>
<reference evidence="2" key="1">
    <citation type="submission" date="2017-02" db="EMBL/GenBank/DDBJ databases">
        <authorList>
            <person name="Varghese N."/>
            <person name="Submissions S."/>
        </authorList>
    </citation>
    <scope>NUCLEOTIDE SEQUENCE [LARGE SCALE GENOMIC DNA]</scope>
    <source>
        <strain evidence="2">R11H</strain>
    </source>
</reference>